<sequence>MPLHNATPYSNFHLSTGPSHETFANETIVPNENQQDDPPPAPLPPDLTIPEPTKGTLYPSFAALRHAVTTWSLRANFLARCHKKDSTRAIYVCRGVNSNSDINKGDAPCPWRVRANLSRERAGWVVVSSVVREHSCVGVHPESRGSSNVPGSGEEELGLEAEEGAGRRDPKHAKRAVLHTQRWVRDQIERLGLDVTAATDAKEIVRVIEQRFGQTITEKLAEKSKRSLLVARGDLPPQSVGRPGRPSQAVLEERQRVEDEAARRRSDAQAQTQLVGGDDASAVGLGFDLPQSTATESERPFVFESGFRVIGPTTATPVTYRPSTGDIPQSRMAETVSSSGTVTTRTTNTPSTTENLSAMSVSPVLQTRPCQACSGTGILPTHSMADQGGNSRADVDELTLLQQQIALMSRQVAIMQQRRAGGCG</sequence>
<evidence type="ECO:0000313" key="2">
    <source>
        <dbReference type="Proteomes" id="UP001186974"/>
    </source>
</evidence>
<proteinExistence type="predicted"/>
<keyword evidence="2" id="KW-1185">Reference proteome</keyword>
<protein>
    <submittedName>
        <fullName evidence="1">Uncharacterized protein</fullName>
    </submittedName>
</protein>
<dbReference type="EMBL" id="JAWDJW010001251">
    <property type="protein sequence ID" value="KAK3079274.1"/>
    <property type="molecule type" value="Genomic_DNA"/>
</dbReference>
<evidence type="ECO:0000313" key="1">
    <source>
        <dbReference type="EMBL" id="KAK3079274.1"/>
    </source>
</evidence>
<comment type="caution">
    <text evidence="1">The sequence shown here is derived from an EMBL/GenBank/DDBJ whole genome shotgun (WGS) entry which is preliminary data.</text>
</comment>
<dbReference type="Proteomes" id="UP001186974">
    <property type="component" value="Unassembled WGS sequence"/>
</dbReference>
<name>A0ACC3DRW4_9PEZI</name>
<gene>
    <name evidence="1" type="ORF">LTS18_005286</name>
</gene>
<accession>A0ACC3DRW4</accession>
<reference evidence="1" key="1">
    <citation type="submission" date="2024-09" db="EMBL/GenBank/DDBJ databases">
        <title>Black Yeasts Isolated from many extreme environments.</title>
        <authorList>
            <person name="Coleine C."/>
            <person name="Stajich J.E."/>
            <person name="Selbmann L."/>
        </authorList>
    </citation>
    <scope>NUCLEOTIDE SEQUENCE</scope>
    <source>
        <strain evidence="1">CCFEE 5737</strain>
    </source>
</reference>
<organism evidence="1 2">
    <name type="scientific">Coniosporium uncinatum</name>
    <dbReference type="NCBI Taxonomy" id="93489"/>
    <lineage>
        <taxon>Eukaryota</taxon>
        <taxon>Fungi</taxon>
        <taxon>Dikarya</taxon>
        <taxon>Ascomycota</taxon>
        <taxon>Pezizomycotina</taxon>
        <taxon>Dothideomycetes</taxon>
        <taxon>Dothideomycetes incertae sedis</taxon>
        <taxon>Coniosporium</taxon>
    </lineage>
</organism>